<dbReference type="EMBL" id="PYDT01000011">
    <property type="protein sequence ID" value="THU45032.1"/>
    <property type="molecule type" value="Genomic_DNA"/>
</dbReference>
<feature type="compositionally biased region" description="Low complexity" evidence="1">
    <location>
        <begin position="31"/>
        <end position="50"/>
    </location>
</feature>
<evidence type="ECO:0000256" key="1">
    <source>
        <dbReference type="SAM" id="MobiDB-lite"/>
    </source>
</evidence>
<keyword evidence="3" id="KW-1185">Reference proteome</keyword>
<gene>
    <name evidence="2" type="ORF">C4D60_Mb02t13610</name>
</gene>
<dbReference type="Proteomes" id="UP000317650">
    <property type="component" value="Chromosome 2"/>
</dbReference>
<evidence type="ECO:0000313" key="3">
    <source>
        <dbReference type="Proteomes" id="UP000317650"/>
    </source>
</evidence>
<dbReference type="STRING" id="52838.A0A4S8ICT3"/>
<name>A0A4S8ICT3_MUSBA</name>
<protein>
    <submittedName>
        <fullName evidence="2">Uncharacterized protein</fullName>
    </submittedName>
</protein>
<comment type="caution">
    <text evidence="2">The sequence shown here is derived from an EMBL/GenBank/DDBJ whole genome shotgun (WGS) entry which is preliminary data.</text>
</comment>
<organism evidence="2 3">
    <name type="scientific">Musa balbisiana</name>
    <name type="common">Banana</name>
    <dbReference type="NCBI Taxonomy" id="52838"/>
    <lineage>
        <taxon>Eukaryota</taxon>
        <taxon>Viridiplantae</taxon>
        <taxon>Streptophyta</taxon>
        <taxon>Embryophyta</taxon>
        <taxon>Tracheophyta</taxon>
        <taxon>Spermatophyta</taxon>
        <taxon>Magnoliopsida</taxon>
        <taxon>Liliopsida</taxon>
        <taxon>Zingiberales</taxon>
        <taxon>Musaceae</taxon>
        <taxon>Musa</taxon>
    </lineage>
</organism>
<accession>A0A4S8ICT3</accession>
<dbReference type="AlphaFoldDB" id="A0A4S8ICT3"/>
<evidence type="ECO:0000313" key="2">
    <source>
        <dbReference type="EMBL" id="THU45032.1"/>
    </source>
</evidence>
<proteinExistence type="predicted"/>
<reference evidence="2 3" key="1">
    <citation type="journal article" date="2019" name="Nat. Plants">
        <title>Genome sequencing of Musa balbisiana reveals subgenome evolution and function divergence in polyploid bananas.</title>
        <authorList>
            <person name="Yao X."/>
        </authorList>
    </citation>
    <scope>NUCLEOTIDE SEQUENCE [LARGE SCALE GENOMIC DNA]</scope>
    <source>
        <strain evidence="3">cv. DH-PKW</strain>
        <tissue evidence="2">Leaves</tissue>
    </source>
</reference>
<sequence length="79" mass="7967">MAAVAAVRPLVTVQPLEGHMATNALTGVPLPTSSRPRSAPTWSASSTPASQRTAASRTPTGRAASRIPRVPGGGTHRAG</sequence>
<feature type="region of interest" description="Disordered" evidence="1">
    <location>
        <begin position="24"/>
        <end position="79"/>
    </location>
</feature>